<evidence type="ECO:0008006" key="4">
    <source>
        <dbReference type="Google" id="ProtNLM"/>
    </source>
</evidence>
<keyword evidence="3" id="KW-1185">Reference proteome</keyword>
<dbReference type="RefSeq" id="WP_201830477.1">
    <property type="nucleotide sequence ID" value="NZ_JAERRK010000001.1"/>
</dbReference>
<proteinExistence type="predicted"/>
<dbReference type="InterPro" id="IPR006311">
    <property type="entry name" value="TAT_signal"/>
</dbReference>
<name>A0A937EDP0_9ACTN</name>
<accession>A0A937EDP0</accession>
<comment type="caution">
    <text evidence="2">The sequence shown here is derived from an EMBL/GenBank/DDBJ whole genome shotgun (WGS) entry which is preliminary data.</text>
</comment>
<evidence type="ECO:0000313" key="2">
    <source>
        <dbReference type="EMBL" id="MBL1080492.1"/>
    </source>
</evidence>
<feature type="signal peptide" evidence="1">
    <location>
        <begin position="1"/>
        <end position="29"/>
    </location>
</feature>
<reference evidence="2" key="1">
    <citation type="submission" date="2021-01" db="EMBL/GenBank/DDBJ databases">
        <title>WGS of actinomycetes isolated from Thailand.</title>
        <authorList>
            <person name="Thawai C."/>
        </authorList>
    </citation>
    <scope>NUCLEOTIDE SEQUENCE</scope>
    <source>
        <strain evidence="2">RCU-197</strain>
    </source>
</reference>
<organism evidence="2 3">
    <name type="scientific">Streptomyces actinomycinicus</name>
    <dbReference type="NCBI Taxonomy" id="1695166"/>
    <lineage>
        <taxon>Bacteria</taxon>
        <taxon>Bacillati</taxon>
        <taxon>Actinomycetota</taxon>
        <taxon>Actinomycetes</taxon>
        <taxon>Kitasatosporales</taxon>
        <taxon>Streptomycetaceae</taxon>
        <taxon>Streptomyces</taxon>
    </lineage>
</organism>
<keyword evidence="1" id="KW-0732">Signal</keyword>
<sequence length="116" mass="11665">MSAAVRRTACTLGAVAAVLLALVAFGSFAPSQADAAAATPVVRSKYFTTGATTISCPSGWSATGGGVGVDLQSSMYVARTEPVKNSAGRPVGWKGDVRQRVNGQAASGSIYVVCVP</sequence>
<feature type="chain" id="PRO_5039006234" description="Secreted protein" evidence="1">
    <location>
        <begin position="30"/>
        <end position="116"/>
    </location>
</feature>
<evidence type="ECO:0000256" key="1">
    <source>
        <dbReference type="SAM" id="SignalP"/>
    </source>
</evidence>
<evidence type="ECO:0000313" key="3">
    <source>
        <dbReference type="Proteomes" id="UP000661858"/>
    </source>
</evidence>
<gene>
    <name evidence="2" type="ORF">JK359_00625</name>
</gene>
<dbReference type="Proteomes" id="UP000661858">
    <property type="component" value="Unassembled WGS sequence"/>
</dbReference>
<dbReference type="PROSITE" id="PS51318">
    <property type="entry name" value="TAT"/>
    <property type="match status" value="1"/>
</dbReference>
<dbReference type="EMBL" id="JAERRK010000001">
    <property type="protein sequence ID" value="MBL1080492.1"/>
    <property type="molecule type" value="Genomic_DNA"/>
</dbReference>
<dbReference type="AlphaFoldDB" id="A0A937EDP0"/>
<protein>
    <recommendedName>
        <fullName evidence="4">Secreted protein</fullName>
    </recommendedName>
</protein>